<comment type="caution">
    <text evidence="1">The sequence shown here is derived from an EMBL/GenBank/DDBJ whole genome shotgun (WGS) entry which is preliminary data.</text>
</comment>
<dbReference type="EMBL" id="JAKZMM010000017">
    <property type="protein sequence ID" value="MCJ2380629.1"/>
    <property type="molecule type" value="Genomic_DNA"/>
</dbReference>
<sequence>MSRELYVPELRNNDGRAGGSPNYKWYVRWYRADENGDPIAINNKFKSTIVDLRNKAVIEGGTVDTKIPHAAALHETPEKTSLFWYQAFFNDHTNAGLGPDQTTTYYISTATGASTILYTRNAGDTEDIVICDVSMNTDENLSGSTLTEPTLSKRYKFVIRPASEIAEKIKNAGNNSIEHYEIASPSDAKGINIQMKTFPSNYCWYANEQDGTILSGDHYVYVYDGGKSGSLASDKQVIGLGEVSSNTTINVYAETSDGQKSPLLATFKIIPQANAAFMLEENVKNSSDPRRNPAAHSDLYEAIGAADFDMDARIPSSELSSSNNLCSTPMSAESTTYAFLNPNITMYTAHNHAALQNQYGLYHSANVPGVSNDGEYFWFFSLRNNPYAKSVYDRTYANTGGKECGYFFYTDASNEPGRWVKLKLDDVICQYTELTVTAWVNDMTTWNETNDGKPLPPNININFIGKTGDKEVVLHRFTSGDALTDYSYTYEGKSANKNVGKWQQLCYSFSISEQQTYEAYYLEVQNNTAHTYGADYAIDDVRVYKSKPNIKVQRYDACDAATLTVSLDYTTMLRNMGWTANESIVDESTQLYSNDPENGFDLVKYRFGLNGKDATDPTKVSAESHVGNTYFSFVEGFDENTTENVIDVTDRELSNDDDPNPIVLKKGHQYRWVRVNKSLRVPVPQSMYSFRVINSTVYEDKNYPSSKEEALRREKILNLRAVKDYNTAVNLYKNNQSDYEPDSDSNGNITEIALQGLTEENVTKEGYEDTYLKVIEELYSRLQIPRIRCSWIEADDPGRVYLYALDVNNTDLKYVGEQVGLDSEGNPIVASGEYHVVLQGAQAVENWEVPEGDADHSTSFNLKDPCVLISPFKVEPAVRITVETVNNTNALACLGTLRHIEADLIGTDGSELSDVAYSFDWFLGSKADYDKLTKNELFGDYDLKHAIEEFRKEEDIDKEFDIDDVRNASTVNETIKEGLIRLFEQDLLQIATTEFTRPIQNDSIVAMPFIMGYNVVNDKIYCTDITAVRLGTYSEDVPILHPGYLLDPFKGEVSLRLGHPNMGESIALKVPLQKGFEESMADAAEHLKTADVSSGVAMYLNNPDEEYPEIGTAKLDISKTDDEEAIVTISLKEEAKGKLQEGKKYELLIPFAQYDYSDTRLSSECDGLITLPVKIVPQYLTWTGDTNDNWYDENLWKQSTKGELYFDGYADSPNTDANGSDDIDDAYSPLYFTKITLSGNQELALIDESASENRDTNDNRFLKGWSEQTSDGKDMADSIRYEMAVANADGDIVPYYINKVSEIYFKPGHLCIVRIT</sequence>
<dbReference type="RefSeq" id="WP_243324731.1">
    <property type="nucleotide sequence ID" value="NZ_JAKZMM010000017.1"/>
</dbReference>
<evidence type="ECO:0000313" key="1">
    <source>
        <dbReference type="EMBL" id="MCJ2380629.1"/>
    </source>
</evidence>
<protein>
    <submittedName>
        <fullName evidence="1">Uncharacterized protein</fullName>
    </submittedName>
</protein>
<name>A0ABT0C0T1_9BACT</name>
<evidence type="ECO:0000313" key="2">
    <source>
        <dbReference type="Proteomes" id="UP001165444"/>
    </source>
</evidence>
<reference evidence="1 2" key="1">
    <citation type="submission" date="2022-03" db="EMBL/GenBank/DDBJ databases">
        <title>Parabacteroides sp. nov. isolated from swine feces.</title>
        <authorList>
            <person name="Bak J.E."/>
        </authorList>
    </citation>
    <scope>NUCLEOTIDE SEQUENCE [LARGE SCALE GENOMIC DNA]</scope>
    <source>
        <strain evidence="1 2">AGMB00274</strain>
    </source>
</reference>
<dbReference type="Proteomes" id="UP001165444">
    <property type="component" value="Unassembled WGS sequence"/>
</dbReference>
<proteinExistence type="predicted"/>
<accession>A0ABT0C0T1</accession>
<keyword evidence="2" id="KW-1185">Reference proteome</keyword>
<organism evidence="1 2">
    <name type="scientific">Parabacteroides faecalis</name>
    <dbReference type="NCBI Taxonomy" id="2924040"/>
    <lineage>
        <taxon>Bacteria</taxon>
        <taxon>Pseudomonadati</taxon>
        <taxon>Bacteroidota</taxon>
        <taxon>Bacteroidia</taxon>
        <taxon>Bacteroidales</taxon>
        <taxon>Tannerellaceae</taxon>
        <taxon>Parabacteroides</taxon>
    </lineage>
</organism>
<gene>
    <name evidence="1" type="ORF">MUN53_08405</name>
</gene>